<evidence type="ECO:0000313" key="2">
    <source>
        <dbReference type="EMBL" id="RPF20019.1"/>
    </source>
</evidence>
<dbReference type="EMBL" id="RKQZ01000001">
    <property type="protein sequence ID" value="RPF20019.1"/>
    <property type="molecule type" value="Genomic_DNA"/>
</dbReference>
<dbReference type="OrthoDB" id="582586at2"/>
<dbReference type="Pfam" id="PF13577">
    <property type="entry name" value="SnoaL_4"/>
    <property type="match status" value="1"/>
</dbReference>
<comment type="caution">
    <text evidence="2">The sequence shown here is derived from an EMBL/GenBank/DDBJ whole genome shotgun (WGS) entry which is preliminary data.</text>
</comment>
<organism evidence="2 3">
    <name type="scientific">Myceligenerans xiligouense</name>
    <dbReference type="NCBI Taxonomy" id="253184"/>
    <lineage>
        <taxon>Bacteria</taxon>
        <taxon>Bacillati</taxon>
        <taxon>Actinomycetota</taxon>
        <taxon>Actinomycetes</taxon>
        <taxon>Micrococcales</taxon>
        <taxon>Promicromonosporaceae</taxon>
        <taxon>Myceligenerans</taxon>
    </lineage>
</organism>
<dbReference type="InterPro" id="IPR011944">
    <property type="entry name" value="Steroid_delta5-4_isomerase"/>
</dbReference>
<sequence length="142" mass="15065">MQVDQLPGTAAPGPEDIAAVTEIPQRIMAAWAAQDGVQFADVFTESGIMVLPGQCVKGRGEIARFMSGAFQGPYRGTQVTGTPFNIAVLSDTVMVVHTLGGVLGHGESEVSDARAVRAIWTVVKADGTWQLAHYQNTPRDTP</sequence>
<proteinExistence type="predicted"/>
<gene>
    <name evidence="2" type="ORF">EDD34_0595</name>
</gene>
<protein>
    <submittedName>
        <fullName evidence="2">Uncharacterized protein (TIGR02246 family)</fullName>
    </submittedName>
</protein>
<dbReference type="Gene3D" id="3.10.450.50">
    <property type="match status" value="1"/>
</dbReference>
<name>A0A3N4YFU4_9MICO</name>
<dbReference type="AlphaFoldDB" id="A0A3N4YFU4"/>
<reference evidence="2 3" key="1">
    <citation type="submission" date="2018-11" db="EMBL/GenBank/DDBJ databases">
        <title>Sequencing the genomes of 1000 actinobacteria strains.</title>
        <authorList>
            <person name="Klenk H.-P."/>
        </authorList>
    </citation>
    <scope>NUCLEOTIDE SEQUENCE [LARGE SCALE GENOMIC DNA]</scope>
    <source>
        <strain evidence="2 3">DSM 15700</strain>
    </source>
</reference>
<dbReference type="InterPro" id="IPR032710">
    <property type="entry name" value="NTF2-like_dom_sf"/>
</dbReference>
<dbReference type="NCBIfam" id="TIGR02246">
    <property type="entry name" value="SgcJ/EcaC family oxidoreductase"/>
    <property type="match status" value="1"/>
</dbReference>
<evidence type="ECO:0000313" key="3">
    <source>
        <dbReference type="Proteomes" id="UP000280501"/>
    </source>
</evidence>
<dbReference type="RefSeq" id="WP_123813244.1">
    <property type="nucleotide sequence ID" value="NZ_RKQZ01000001.1"/>
</dbReference>
<evidence type="ECO:0000259" key="1">
    <source>
        <dbReference type="Pfam" id="PF13577"/>
    </source>
</evidence>
<dbReference type="InterPro" id="IPR037401">
    <property type="entry name" value="SnoaL-like"/>
</dbReference>
<keyword evidence="3" id="KW-1185">Reference proteome</keyword>
<feature type="domain" description="SnoaL-like" evidence="1">
    <location>
        <begin position="15"/>
        <end position="134"/>
    </location>
</feature>
<accession>A0A3N4YFU4</accession>
<dbReference type="Proteomes" id="UP000280501">
    <property type="component" value="Unassembled WGS sequence"/>
</dbReference>
<dbReference type="SUPFAM" id="SSF54427">
    <property type="entry name" value="NTF2-like"/>
    <property type="match status" value="1"/>
</dbReference>